<keyword evidence="9 17" id="KW-0862">Zinc</keyword>
<dbReference type="InterPro" id="IPR041102">
    <property type="entry name" value="UvrA_inter"/>
</dbReference>
<dbReference type="Pfam" id="PF17755">
    <property type="entry name" value="UvrA_DNA-bind"/>
    <property type="match status" value="1"/>
</dbReference>
<dbReference type="InterPro" id="IPR004602">
    <property type="entry name" value="UvrA"/>
</dbReference>
<gene>
    <name evidence="17 20" type="primary">uvrA</name>
    <name evidence="20" type="ORF">GCM10023168_12860</name>
</gene>
<evidence type="ECO:0000256" key="2">
    <source>
        <dbReference type="ARBA" id="ARBA00022490"/>
    </source>
</evidence>
<dbReference type="InterPro" id="IPR027417">
    <property type="entry name" value="P-loop_NTPase"/>
</dbReference>
<comment type="caution">
    <text evidence="20">The sequence shown here is derived from an EMBL/GenBank/DDBJ whole genome shotgun (WGS) entry which is preliminary data.</text>
</comment>
<feature type="compositionally biased region" description="Low complexity" evidence="18">
    <location>
        <begin position="991"/>
        <end position="1015"/>
    </location>
</feature>
<dbReference type="NCBIfam" id="TIGR00630">
    <property type="entry name" value="uvra"/>
    <property type="match status" value="1"/>
</dbReference>
<keyword evidence="11 17" id="KW-0267">Excision nuclease</keyword>
<keyword evidence="8 17" id="KW-0863">Zinc-finger</keyword>
<feature type="binding site" evidence="17">
    <location>
        <begin position="67"/>
        <end position="74"/>
    </location>
    <ligand>
        <name>ATP</name>
        <dbReference type="ChEBI" id="CHEBI:30616"/>
    </ligand>
</feature>
<sequence>MPVAMLRTLPPGTHAGAPTTPMGGLSVVPPRLDDVSHDHLVVRGAREHNLKDISIELPRDSLVVFTGLSGSGKSSLAFDTIFAEGQRRYVESLSAYARQFLGQMDKPDVDFIEGLSPAVSIDQKSTNRNPRSTVGTITEVYDYLRLLFARAGRPHCPVCGEPITRQSPQQIVDRLLELPERTRFQVLAPVVRARKGEYVDLFAELQSKGFARARVDGEVVALTDPPKLEKQVKHTIDVVVDRLVAKGADDTSAKRRLTDSVETALGLAGGVLVVEFVDVEEGHPERERRFSEKMACPNDHPLQMDEVEPRSFSFNSPFGACPECTGIGTELEVDPDLIVPDEDLSLGEGAIAPWASGSGAADYFQRVMAALADDLAFSMDTPWRALPQRAKQALLHGKNHKVHVRYRNRFGRERSYSTGFEGAVEFVKRRHAETDSDWSRERYEGYMREVPCPVCRGARLKPESLAVLIGGRSIAEVSRLAIADAARFFDDVDFTVRERQIAERVIKEINARLGFLLDVGLDYLSLDRPAGTLSGGEAQRIRLATQIGSGLVGVLYVLDEPSIGLHQRDNHRLIETLTRLRDLGNTLIVVEHDEDTISTADWVVDIGPGAGEHGGQVVHSGTVADLLAHPDSLTGKYLSGRREIPTPTVRRPQEKGRSVAVVGASEHNLDAVSVSFPLGNLVAVTGVSGSGKSTLVNDILYNVLANKLNGARHVPGRHKTVTGLEHLDKVVHVDQGPIGRTPRSNPATYTGVFDHIRKLFATTTEAKVRGYQPGRFSFNVKGGRCDACSGDGTIKIEMNFLPDVYVPCEVCHGARYNRETLEVHFKGRTIADVLDMPIEEAAEFFSAVPAIARHMRTLNDVGLGYVRLGQPAPTLSGGEAQRVKLATELQKRSTGRTIYVLDEPTTGLHFEDIRKLLGVLQGLVDKGNTVIVIEHNLDVIKSADWIVDLGPEGGSGGGRVVAEGTPERVATLEHSHTGRFLAPVLAKTARTTARATGARATAGTRAPARKATTGTVSAATDPRTPRAADGRSAATKPGGTKQAATKASARKAPAKRAAG</sequence>
<dbReference type="Proteomes" id="UP001500945">
    <property type="component" value="Unassembled WGS sequence"/>
</dbReference>
<feature type="zinc finger region" description="C4-type" evidence="17">
    <location>
        <begin position="785"/>
        <end position="811"/>
    </location>
</feature>
<dbReference type="PROSITE" id="PS50893">
    <property type="entry name" value="ABC_TRANSPORTER_2"/>
    <property type="match status" value="1"/>
</dbReference>
<evidence type="ECO:0000256" key="13">
    <source>
        <dbReference type="ARBA" id="ARBA00023204"/>
    </source>
</evidence>
<keyword evidence="4 17" id="KW-0677">Repeat</keyword>
<comment type="similarity">
    <text evidence="14 17">Belongs to the ABC transporter superfamily. UvrA family.</text>
</comment>
<keyword evidence="7 17" id="KW-0228">DNA excision</keyword>
<dbReference type="SMART" id="SM00382">
    <property type="entry name" value="AAA"/>
    <property type="match status" value="2"/>
</dbReference>
<dbReference type="Gene3D" id="3.40.50.300">
    <property type="entry name" value="P-loop containing nucleotide triphosphate hydrolases"/>
    <property type="match status" value="3"/>
</dbReference>
<dbReference type="EMBL" id="BAABGM010000008">
    <property type="protein sequence ID" value="GAA4402372.1"/>
    <property type="molecule type" value="Genomic_DNA"/>
</dbReference>
<comment type="function">
    <text evidence="17">The UvrABC repair system catalyzes the recognition and processing of DNA lesions. UvrA is an ATPase and a DNA-binding protein. A damage recognition complex composed of 2 UvrA and 2 UvrB subunits scans DNA for abnormalities. When the presence of a lesion has been verified by UvrB, the UvrA molecules dissociate.</text>
</comment>
<accession>A0ABP8K969</accession>
<dbReference type="InterPro" id="IPR003593">
    <property type="entry name" value="AAA+_ATPase"/>
</dbReference>
<dbReference type="NCBIfam" id="NF001503">
    <property type="entry name" value="PRK00349.1"/>
    <property type="match status" value="1"/>
</dbReference>
<comment type="subunit">
    <text evidence="17">Forms a heterotetramer with UvrB during the search for lesions.</text>
</comment>
<evidence type="ECO:0000256" key="3">
    <source>
        <dbReference type="ARBA" id="ARBA00022723"/>
    </source>
</evidence>
<evidence type="ECO:0000256" key="17">
    <source>
        <dbReference type="HAMAP-Rule" id="MF_00205"/>
    </source>
</evidence>
<keyword evidence="10 17" id="KW-0067">ATP-binding</keyword>
<evidence type="ECO:0000256" key="9">
    <source>
        <dbReference type="ARBA" id="ARBA00022833"/>
    </source>
</evidence>
<dbReference type="InterPro" id="IPR041552">
    <property type="entry name" value="UvrA_DNA-bd"/>
</dbReference>
<keyword evidence="2 17" id="KW-0963">Cytoplasm</keyword>
<keyword evidence="17" id="KW-0742">SOS response</keyword>
<keyword evidence="12 17" id="KW-0238">DNA-binding</keyword>
<dbReference type="InterPro" id="IPR003439">
    <property type="entry name" value="ABC_transporter-like_ATP-bd"/>
</dbReference>
<keyword evidence="21" id="KW-1185">Reference proteome</keyword>
<keyword evidence="6 17" id="KW-0227">DNA damage</keyword>
<evidence type="ECO:0000313" key="20">
    <source>
        <dbReference type="EMBL" id="GAA4402372.1"/>
    </source>
</evidence>
<dbReference type="Gene3D" id="1.20.1580.10">
    <property type="entry name" value="ABC transporter ATPase like domain"/>
    <property type="match status" value="3"/>
</dbReference>
<dbReference type="PANTHER" id="PTHR43152">
    <property type="entry name" value="UVRABC SYSTEM PROTEIN A"/>
    <property type="match status" value="1"/>
</dbReference>
<protein>
    <recommendedName>
        <fullName evidence="15 17">UvrABC system protein A</fullName>
        <shortName evidence="17">UvrA protein</shortName>
    </recommendedName>
    <alternativeName>
        <fullName evidence="16 17">Excinuclease ABC subunit A</fullName>
    </alternativeName>
</protein>
<evidence type="ECO:0000256" key="16">
    <source>
        <dbReference type="ARBA" id="ARBA00042156"/>
    </source>
</evidence>
<organism evidence="20 21">
    <name type="scientific">Fodinibacter luteus</name>
    <dbReference type="NCBI Taxonomy" id="552064"/>
    <lineage>
        <taxon>Bacteria</taxon>
        <taxon>Bacillati</taxon>
        <taxon>Actinomycetota</taxon>
        <taxon>Actinomycetes</taxon>
        <taxon>Micrococcales</taxon>
        <taxon>Intrasporangiaceae</taxon>
        <taxon>Fodinibacter (ex Wang et al. 2009)</taxon>
    </lineage>
</organism>
<evidence type="ECO:0000256" key="12">
    <source>
        <dbReference type="ARBA" id="ARBA00023125"/>
    </source>
</evidence>
<proteinExistence type="inferred from homology"/>
<feature type="domain" description="ABC transporter" evidence="19">
    <location>
        <begin position="654"/>
        <end position="982"/>
    </location>
</feature>
<comment type="subcellular location">
    <subcellularLocation>
        <location evidence="1 17">Cytoplasm</location>
    </subcellularLocation>
</comment>
<dbReference type="Gene3D" id="1.10.8.280">
    <property type="entry name" value="ABC transporter ATPase domain-like"/>
    <property type="match status" value="1"/>
</dbReference>
<dbReference type="CDD" id="cd03270">
    <property type="entry name" value="ABC_UvrA_I"/>
    <property type="match status" value="1"/>
</dbReference>
<feature type="region of interest" description="Disordered" evidence="18">
    <location>
        <begin position="991"/>
        <end position="1059"/>
    </location>
</feature>
<dbReference type="HAMAP" id="MF_00205">
    <property type="entry name" value="UvrA"/>
    <property type="match status" value="1"/>
</dbReference>
<evidence type="ECO:0000256" key="6">
    <source>
        <dbReference type="ARBA" id="ARBA00022763"/>
    </source>
</evidence>
<dbReference type="PROSITE" id="PS00211">
    <property type="entry name" value="ABC_TRANSPORTER_1"/>
    <property type="match status" value="2"/>
</dbReference>
<dbReference type="PANTHER" id="PTHR43152:SF3">
    <property type="entry name" value="UVRABC SYSTEM PROTEIN A"/>
    <property type="match status" value="1"/>
</dbReference>
<evidence type="ECO:0000256" key="5">
    <source>
        <dbReference type="ARBA" id="ARBA00022741"/>
    </source>
</evidence>
<feature type="region of interest" description="Disordered" evidence="18">
    <location>
        <begin position="1"/>
        <end position="23"/>
    </location>
</feature>
<dbReference type="SUPFAM" id="SSF52540">
    <property type="entry name" value="P-loop containing nucleoside triphosphate hydrolases"/>
    <property type="match status" value="2"/>
</dbReference>
<keyword evidence="5 17" id="KW-0547">Nucleotide-binding</keyword>
<dbReference type="Pfam" id="PF17760">
    <property type="entry name" value="UvrA_inter"/>
    <property type="match status" value="1"/>
</dbReference>
<keyword evidence="13 17" id="KW-0234">DNA repair</keyword>
<evidence type="ECO:0000313" key="21">
    <source>
        <dbReference type="Proteomes" id="UP001500945"/>
    </source>
</evidence>
<feature type="compositionally biased region" description="Low complexity" evidence="18">
    <location>
        <begin position="8"/>
        <end position="23"/>
    </location>
</feature>
<evidence type="ECO:0000256" key="10">
    <source>
        <dbReference type="ARBA" id="ARBA00022840"/>
    </source>
</evidence>
<feature type="binding site" evidence="17">
    <location>
        <begin position="686"/>
        <end position="693"/>
    </location>
    <ligand>
        <name>ATP</name>
        <dbReference type="ChEBI" id="CHEBI:30616"/>
    </ligand>
</feature>
<evidence type="ECO:0000256" key="1">
    <source>
        <dbReference type="ARBA" id="ARBA00004496"/>
    </source>
</evidence>
<feature type="compositionally biased region" description="Basic residues" evidence="18">
    <location>
        <begin position="1048"/>
        <end position="1059"/>
    </location>
</feature>
<keyword evidence="3 17" id="KW-0479">Metal-binding</keyword>
<reference evidence="21" key="1">
    <citation type="journal article" date="2019" name="Int. J. Syst. Evol. Microbiol.">
        <title>The Global Catalogue of Microorganisms (GCM) 10K type strain sequencing project: providing services to taxonomists for standard genome sequencing and annotation.</title>
        <authorList>
            <consortium name="The Broad Institute Genomics Platform"/>
            <consortium name="The Broad Institute Genome Sequencing Center for Infectious Disease"/>
            <person name="Wu L."/>
            <person name="Ma J."/>
        </authorList>
    </citation>
    <scope>NUCLEOTIDE SEQUENCE [LARGE SCALE GENOMIC DNA]</scope>
    <source>
        <strain evidence="21">JCM 17809</strain>
    </source>
</reference>
<dbReference type="InterPro" id="IPR017871">
    <property type="entry name" value="ABC_transporter-like_CS"/>
</dbReference>
<dbReference type="CDD" id="cd03271">
    <property type="entry name" value="ABC_UvrA_II"/>
    <property type="match status" value="1"/>
</dbReference>
<evidence type="ECO:0000256" key="18">
    <source>
        <dbReference type="SAM" id="MobiDB-lite"/>
    </source>
</evidence>
<evidence type="ECO:0000259" key="19">
    <source>
        <dbReference type="PROSITE" id="PS50893"/>
    </source>
</evidence>
<evidence type="ECO:0000256" key="11">
    <source>
        <dbReference type="ARBA" id="ARBA00022881"/>
    </source>
</evidence>
<evidence type="ECO:0000256" key="8">
    <source>
        <dbReference type="ARBA" id="ARBA00022771"/>
    </source>
</evidence>
<evidence type="ECO:0000256" key="15">
    <source>
        <dbReference type="ARBA" id="ARBA00039316"/>
    </source>
</evidence>
<evidence type="ECO:0000256" key="14">
    <source>
        <dbReference type="ARBA" id="ARBA00038000"/>
    </source>
</evidence>
<evidence type="ECO:0000256" key="4">
    <source>
        <dbReference type="ARBA" id="ARBA00022737"/>
    </source>
</evidence>
<dbReference type="Gene3D" id="3.30.190.20">
    <property type="match status" value="1"/>
</dbReference>
<name>A0ABP8K969_9MICO</name>
<evidence type="ECO:0000256" key="7">
    <source>
        <dbReference type="ARBA" id="ARBA00022769"/>
    </source>
</evidence>
<comment type="caution">
    <text evidence="17">Lacks conserved residue(s) required for the propagation of feature annotation.</text>
</comment>